<dbReference type="PANTHER" id="PTHR46796:SF15">
    <property type="entry name" value="BLL1074 PROTEIN"/>
    <property type="match status" value="1"/>
</dbReference>
<evidence type="ECO:0000256" key="2">
    <source>
        <dbReference type="ARBA" id="ARBA00023125"/>
    </source>
</evidence>
<proteinExistence type="predicted"/>
<dbReference type="PANTHER" id="PTHR46796">
    <property type="entry name" value="HTH-TYPE TRANSCRIPTIONAL ACTIVATOR RHAS-RELATED"/>
    <property type="match status" value="1"/>
</dbReference>
<sequence>MPVEPPGAACRAAPGRPDPRLRHHVVGYAGFASGTGAPLAHRLLPINLTALVISFDEPFGLVTGPRARATVDGPTTWGRGVTVGLTPAGVAELCGLPMSELSGLSVDWRDVLGRRIGPLAEQLAAEPGWPARFALLDAALLGRLGPGTSLGVIGAAWQRLQGSRVPVGALAAHLGVGRRTLEAGFRREIGLSPATVGRVSRFQRALGLLGEGAALAPTAVGAGYADQSHFNRETRAMVGLTPAELCAFVQYRPLTAA</sequence>
<keyword evidence="2" id="KW-0238">DNA-binding</keyword>
<organism evidence="5 6">
    <name type="scientific">Asanoa ferruginea</name>
    <dbReference type="NCBI Taxonomy" id="53367"/>
    <lineage>
        <taxon>Bacteria</taxon>
        <taxon>Bacillati</taxon>
        <taxon>Actinomycetota</taxon>
        <taxon>Actinomycetes</taxon>
        <taxon>Micromonosporales</taxon>
        <taxon>Micromonosporaceae</taxon>
        <taxon>Asanoa</taxon>
    </lineage>
</organism>
<dbReference type="Gene3D" id="1.10.10.60">
    <property type="entry name" value="Homeodomain-like"/>
    <property type="match status" value="1"/>
</dbReference>
<dbReference type="GO" id="GO:0003700">
    <property type="term" value="F:DNA-binding transcription factor activity"/>
    <property type="evidence" value="ECO:0007669"/>
    <property type="project" value="InterPro"/>
</dbReference>
<accession>A0A3D9ZWP3</accession>
<dbReference type="PROSITE" id="PS01124">
    <property type="entry name" value="HTH_ARAC_FAMILY_2"/>
    <property type="match status" value="1"/>
</dbReference>
<dbReference type="EMBL" id="QUMQ01000001">
    <property type="protein sequence ID" value="REF98110.1"/>
    <property type="molecule type" value="Genomic_DNA"/>
</dbReference>
<keyword evidence="3" id="KW-0804">Transcription</keyword>
<evidence type="ECO:0000259" key="4">
    <source>
        <dbReference type="PROSITE" id="PS01124"/>
    </source>
</evidence>
<feature type="domain" description="HTH araC/xylS-type" evidence="4">
    <location>
        <begin position="150"/>
        <end position="248"/>
    </location>
</feature>
<dbReference type="Pfam" id="PF12833">
    <property type="entry name" value="HTH_18"/>
    <property type="match status" value="1"/>
</dbReference>
<dbReference type="Proteomes" id="UP000256913">
    <property type="component" value="Unassembled WGS sequence"/>
</dbReference>
<dbReference type="InterPro" id="IPR018060">
    <property type="entry name" value="HTH_AraC"/>
</dbReference>
<dbReference type="GO" id="GO:0043565">
    <property type="term" value="F:sequence-specific DNA binding"/>
    <property type="evidence" value="ECO:0007669"/>
    <property type="project" value="InterPro"/>
</dbReference>
<name>A0A3D9ZWP3_9ACTN</name>
<comment type="caution">
    <text evidence="5">The sequence shown here is derived from an EMBL/GenBank/DDBJ whole genome shotgun (WGS) entry which is preliminary data.</text>
</comment>
<evidence type="ECO:0000313" key="6">
    <source>
        <dbReference type="Proteomes" id="UP000256913"/>
    </source>
</evidence>
<evidence type="ECO:0000313" key="5">
    <source>
        <dbReference type="EMBL" id="REF98110.1"/>
    </source>
</evidence>
<reference evidence="5 6" key="1">
    <citation type="submission" date="2018-08" db="EMBL/GenBank/DDBJ databases">
        <title>Sequencing the genomes of 1000 actinobacteria strains.</title>
        <authorList>
            <person name="Klenk H.-P."/>
        </authorList>
    </citation>
    <scope>NUCLEOTIDE SEQUENCE [LARGE SCALE GENOMIC DNA]</scope>
    <source>
        <strain evidence="5 6">DSM 44099</strain>
    </source>
</reference>
<dbReference type="InterPro" id="IPR050204">
    <property type="entry name" value="AraC_XylS_family_regulators"/>
</dbReference>
<dbReference type="SMART" id="SM00342">
    <property type="entry name" value="HTH_ARAC"/>
    <property type="match status" value="1"/>
</dbReference>
<keyword evidence="6" id="KW-1185">Reference proteome</keyword>
<evidence type="ECO:0000256" key="1">
    <source>
        <dbReference type="ARBA" id="ARBA00023015"/>
    </source>
</evidence>
<gene>
    <name evidence="5" type="ORF">DFJ67_4120</name>
</gene>
<evidence type="ECO:0000256" key="3">
    <source>
        <dbReference type="ARBA" id="ARBA00023163"/>
    </source>
</evidence>
<dbReference type="AlphaFoldDB" id="A0A3D9ZWP3"/>
<keyword evidence="1" id="KW-0805">Transcription regulation</keyword>
<protein>
    <submittedName>
        <fullName evidence="5">AraC family transcriptional regulator</fullName>
    </submittedName>
</protein>